<protein>
    <submittedName>
        <fullName evidence="1">Uncharacterized protein</fullName>
    </submittedName>
</protein>
<accession>A0A067MVR2</accession>
<reference evidence="2" key="1">
    <citation type="journal article" date="2014" name="Proc. Natl. Acad. Sci. U.S.A.">
        <title>Extensive sampling of basidiomycete genomes demonstrates inadequacy of the white-rot/brown-rot paradigm for wood decay fungi.</title>
        <authorList>
            <person name="Riley R."/>
            <person name="Salamov A.A."/>
            <person name="Brown D.W."/>
            <person name="Nagy L.G."/>
            <person name="Floudas D."/>
            <person name="Held B.W."/>
            <person name="Levasseur A."/>
            <person name="Lombard V."/>
            <person name="Morin E."/>
            <person name="Otillar R."/>
            <person name="Lindquist E.A."/>
            <person name="Sun H."/>
            <person name="LaButti K.M."/>
            <person name="Schmutz J."/>
            <person name="Jabbour D."/>
            <person name="Luo H."/>
            <person name="Baker S.E."/>
            <person name="Pisabarro A.G."/>
            <person name="Walton J.D."/>
            <person name="Blanchette R.A."/>
            <person name="Henrissat B."/>
            <person name="Martin F."/>
            <person name="Cullen D."/>
            <person name="Hibbett D.S."/>
            <person name="Grigoriev I.V."/>
        </authorList>
    </citation>
    <scope>NUCLEOTIDE SEQUENCE [LARGE SCALE GENOMIC DNA]</scope>
    <source>
        <strain evidence="2">FD-172 SS1</strain>
    </source>
</reference>
<keyword evidence="2" id="KW-1185">Reference proteome</keyword>
<dbReference type="AlphaFoldDB" id="A0A067MVR2"/>
<name>A0A067MVR2_BOTB1</name>
<organism evidence="1 2">
    <name type="scientific">Botryobasidium botryosum (strain FD-172 SS1)</name>
    <dbReference type="NCBI Taxonomy" id="930990"/>
    <lineage>
        <taxon>Eukaryota</taxon>
        <taxon>Fungi</taxon>
        <taxon>Dikarya</taxon>
        <taxon>Basidiomycota</taxon>
        <taxon>Agaricomycotina</taxon>
        <taxon>Agaricomycetes</taxon>
        <taxon>Cantharellales</taxon>
        <taxon>Botryobasidiaceae</taxon>
        <taxon>Botryobasidium</taxon>
    </lineage>
</organism>
<proteinExistence type="predicted"/>
<dbReference type="Proteomes" id="UP000027195">
    <property type="component" value="Unassembled WGS sequence"/>
</dbReference>
<dbReference type="EMBL" id="KL198019">
    <property type="protein sequence ID" value="KDQ19704.1"/>
    <property type="molecule type" value="Genomic_DNA"/>
</dbReference>
<sequence>MDFLQLSGTEHQRAVNTWFENLLRETANRNERQACEAFECLLSAGSRADTWHAGSPDMVKASWPLLIAAFHATWPVSPKLLNVDRALHARRMEQREDMARARLGETVMLAWRAMEAAREQEDYMWWTCLEERNRLTAFRGPDWAEFEEWERSGQVAHEEDKRVQCEYEAQEIAREEEDLAWQAQEEQLDEDWRARVAVMEAEGRRAAVELGIVHVLRVKEVLRAEAEVEDRRRRQEMMRQWTTAHCVRHPLYTTPTTLVMLPAPPNTTIVGYPLMPEIIATNVLEPTAKKPPDGWDFENTPREPVGAARAGLGRGITANRWAMNVNGPTRREFSTNNRRRGVVVFPPTKHPTRTPESPNICPIQKWKKSAPNKAKFRLRGI</sequence>
<dbReference type="HOGENOM" id="CLU_725605_0_0_1"/>
<evidence type="ECO:0000313" key="1">
    <source>
        <dbReference type="EMBL" id="KDQ19704.1"/>
    </source>
</evidence>
<gene>
    <name evidence="1" type="ORF">BOTBODRAFT_170760</name>
</gene>
<evidence type="ECO:0000313" key="2">
    <source>
        <dbReference type="Proteomes" id="UP000027195"/>
    </source>
</evidence>
<dbReference type="InParanoid" id="A0A067MVR2"/>